<dbReference type="SUPFAM" id="SSF56112">
    <property type="entry name" value="Protein kinase-like (PK-like)"/>
    <property type="match status" value="1"/>
</dbReference>
<evidence type="ECO:0000256" key="1">
    <source>
        <dbReference type="ARBA" id="ARBA00038240"/>
    </source>
</evidence>
<evidence type="ECO:0000256" key="2">
    <source>
        <dbReference type="SAM" id="MobiDB-lite"/>
    </source>
</evidence>
<keyword evidence="5" id="KW-1185">Reference proteome</keyword>
<comment type="caution">
    <text evidence="4">The sequence shown here is derived from an EMBL/GenBank/DDBJ whole genome shotgun (WGS) entry which is preliminary data.</text>
</comment>
<keyword evidence="4" id="KW-0808">Transferase</keyword>
<dbReference type="Proteomes" id="UP000316639">
    <property type="component" value="Unassembled WGS sequence"/>
</dbReference>
<dbReference type="PANTHER" id="PTHR21064:SF6">
    <property type="entry name" value="AMINOGLYCOSIDE PHOSPHOTRANSFERASE DOMAIN-CONTAINING PROTEIN"/>
    <property type="match status" value="1"/>
</dbReference>
<feature type="region of interest" description="Disordered" evidence="2">
    <location>
        <begin position="91"/>
        <end position="116"/>
    </location>
</feature>
<protein>
    <submittedName>
        <fullName evidence="4">Phosphotransferase</fullName>
    </submittedName>
</protein>
<dbReference type="GO" id="GO:0004413">
    <property type="term" value="F:homoserine kinase activity"/>
    <property type="evidence" value="ECO:0007669"/>
    <property type="project" value="TreeGrafter"/>
</dbReference>
<comment type="similarity">
    <text evidence="1">Belongs to the pseudomonas-type ThrB family.</text>
</comment>
<dbReference type="PANTHER" id="PTHR21064">
    <property type="entry name" value="AMINOGLYCOSIDE PHOSPHOTRANSFERASE DOMAIN-CONTAINING PROTEIN-RELATED"/>
    <property type="match status" value="1"/>
</dbReference>
<dbReference type="InterPro" id="IPR050249">
    <property type="entry name" value="Pseudomonas-type_ThrB"/>
</dbReference>
<name>A0A563F1E3_9PSEU</name>
<evidence type="ECO:0000313" key="5">
    <source>
        <dbReference type="Proteomes" id="UP000316639"/>
    </source>
</evidence>
<dbReference type="GO" id="GO:0009088">
    <property type="term" value="P:threonine biosynthetic process"/>
    <property type="evidence" value="ECO:0007669"/>
    <property type="project" value="TreeGrafter"/>
</dbReference>
<evidence type="ECO:0000313" key="4">
    <source>
        <dbReference type="EMBL" id="TWP53780.1"/>
    </source>
</evidence>
<dbReference type="InterPro" id="IPR011009">
    <property type="entry name" value="Kinase-like_dom_sf"/>
</dbReference>
<feature type="domain" description="Aminoglycoside phosphotransferase" evidence="3">
    <location>
        <begin position="33"/>
        <end position="282"/>
    </location>
</feature>
<dbReference type="Pfam" id="PF01636">
    <property type="entry name" value="APH"/>
    <property type="match status" value="1"/>
</dbReference>
<dbReference type="AlphaFoldDB" id="A0A563F1E3"/>
<dbReference type="OrthoDB" id="241498at2"/>
<evidence type="ECO:0000259" key="3">
    <source>
        <dbReference type="Pfam" id="PF01636"/>
    </source>
</evidence>
<gene>
    <name evidence="4" type="ORF">FKR81_03220</name>
</gene>
<organism evidence="4 5">
    <name type="scientific">Lentzea tibetensis</name>
    <dbReference type="NCBI Taxonomy" id="2591470"/>
    <lineage>
        <taxon>Bacteria</taxon>
        <taxon>Bacillati</taxon>
        <taxon>Actinomycetota</taxon>
        <taxon>Actinomycetes</taxon>
        <taxon>Pseudonocardiales</taxon>
        <taxon>Pseudonocardiaceae</taxon>
        <taxon>Lentzea</taxon>
    </lineage>
</organism>
<accession>A0A563F1E3</accession>
<dbReference type="RefSeq" id="WP_146349376.1">
    <property type="nucleotide sequence ID" value="NZ_VOBR01000002.1"/>
</dbReference>
<dbReference type="Gene3D" id="3.90.1200.10">
    <property type="match status" value="1"/>
</dbReference>
<dbReference type="EMBL" id="VOBR01000002">
    <property type="protein sequence ID" value="TWP53780.1"/>
    <property type="molecule type" value="Genomic_DNA"/>
</dbReference>
<proteinExistence type="inferred from homology"/>
<dbReference type="InterPro" id="IPR002575">
    <property type="entry name" value="Aminoglycoside_PTrfase"/>
</dbReference>
<reference evidence="4 5" key="1">
    <citation type="submission" date="2019-07" db="EMBL/GenBank/DDBJ databases">
        <title>Lentzea xizangensis sp. nov., isolated from Qinghai-Tibetan Plateau Soils.</title>
        <authorList>
            <person name="Huang J."/>
        </authorList>
    </citation>
    <scope>NUCLEOTIDE SEQUENCE [LARGE SCALE GENOMIC DNA]</scope>
    <source>
        <strain evidence="4 5">FXJ1.1311</strain>
    </source>
</reference>
<sequence>MLSHREQVNQARRIAVRALTEYPLTDPTLRFVAHGENTTFQVRARTDGGAVERFLLRVHRPMRHGRFIDSTAAIASELRWSMALRAQADLLTPQPLPTREGELTTTTSAPGAPQPRTCSVLRWMDGRRHTRSPRPVHLHRLGAAMARLHNHADTWPHPAGFVRTRWDWETFFGDTMQYGGINAAQVWDLLPDDLRRAFDRVAAAARRAMTQLGEGPETFGLIHADLHLDNALFAGDVVKLIDFDDCGIGHRIYDVAVALWELRHRGDYPALRTALIDGYTAHRPLPQAHLDHLDMFIAIREVAFGLWFVGTAQTNPVFQDKLPRELGAIRRSLETLQSL</sequence>